<organism evidence="1">
    <name type="scientific">uncultured Sphingomonadaceae bacterium</name>
    <dbReference type="NCBI Taxonomy" id="169976"/>
    <lineage>
        <taxon>Bacteria</taxon>
        <taxon>Pseudomonadati</taxon>
        <taxon>Pseudomonadota</taxon>
        <taxon>Alphaproteobacteria</taxon>
        <taxon>Sphingomonadales</taxon>
        <taxon>Sphingomonadaceae</taxon>
        <taxon>environmental samples</taxon>
    </lineage>
</organism>
<accession>A0A6J4S284</accession>
<proteinExistence type="predicted"/>
<dbReference type="EMBL" id="CADCVW010000012">
    <property type="protein sequence ID" value="CAA9483406.1"/>
    <property type="molecule type" value="Genomic_DNA"/>
</dbReference>
<dbReference type="AlphaFoldDB" id="A0A6J4S284"/>
<reference evidence="1" key="1">
    <citation type="submission" date="2020-02" db="EMBL/GenBank/DDBJ databases">
        <authorList>
            <person name="Meier V. D."/>
        </authorList>
    </citation>
    <scope>NUCLEOTIDE SEQUENCE</scope>
    <source>
        <strain evidence="1">AVDCRST_MAG39</strain>
    </source>
</reference>
<sequence>MWWEEHGRWEAEHRAAAARLRAVADL</sequence>
<feature type="non-terminal residue" evidence="1">
    <location>
        <position position="26"/>
    </location>
</feature>
<evidence type="ECO:0000313" key="1">
    <source>
        <dbReference type="EMBL" id="CAA9483406.1"/>
    </source>
</evidence>
<protein>
    <submittedName>
        <fullName evidence="1">Uncharacterized protein</fullName>
    </submittedName>
</protein>
<gene>
    <name evidence="1" type="ORF">AVDCRST_MAG39-411</name>
</gene>
<name>A0A6J4S284_9SPHN</name>